<dbReference type="PATRIC" id="fig|36807.3.peg.2773"/>
<dbReference type="Pfam" id="PF00392">
    <property type="entry name" value="GntR"/>
    <property type="match status" value="1"/>
</dbReference>
<keyword evidence="3" id="KW-0804">Transcription</keyword>
<proteinExistence type="predicted"/>
<evidence type="ECO:0000313" key="6">
    <source>
        <dbReference type="Proteomes" id="UP000075357"/>
    </source>
</evidence>
<organism evidence="5 6">
    <name type="scientific">Microbacterium laevaniformans</name>
    <dbReference type="NCBI Taxonomy" id="36807"/>
    <lineage>
        <taxon>Bacteria</taxon>
        <taxon>Bacillati</taxon>
        <taxon>Actinomycetota</taxon>
        <taxon>Actinomycetes</taxon>
        <taxon>Micrococcales</taxon>
        <taxon>Microbacteriaceae</taxon>
        <taxon>Microbacterium</taxon>
    </lineage>
</organism>
<keyword evidence="6" id="KW-1185">Reference proteome</keyword>
<reference evidence="5 6" key="1">
    <citation type="submission" date="2016-01" db="EMBL/GenBank/DDBJ databases">
        <title>Draft genome sequences of Microbacterium laevaniformans LCDC 91-0039 and the type strain of Microbacterium hominis LCDC 84-209.</title>
        <authorList>
            <person name="Bernier A.-M."/>
            <person name="Bernard K."/>
        </authorList>
    </citation>
    <scope>NUCLEOTIDE SEQUENCE [LARGE SCALE GENOMIC DNA]</scope>
    <source>
        <strain evidence="5 6">LCDC 91-0039</strain>
    </source>
</reference>
<feature type="domain" description="HTH gntR-type" evidence="4">
    <location>
        <begin position="4"/>
        <end position="71"/>
    </location>
</feature>
<sequence>MAQKSLADQAYDAIEDMITSQQITSATLVSEASLMEATGLGRTPVREALQRLARDRVVQIHPNRGVFVPEITVESQLRLLEIRRPLEALAVELACVRAKRAERDAMGKMLAYLQAAEFTLEGYADSVKQTHQLISKATHNEFLVDAMTPLQTLSRRFWLVNIDDEQDEIAAGARAHTEILTSIIERDAVRAVAASFALNDYLVRHAHRTVGIPQSA</sequence>
<evidence type="ECO:0000256" key="3">
    <source>
        <dbReference type="ARBA" id="ARBA00023163"/>
    </source>
</evidence>
<name>A0A150H610_9MICO</name>
<dbReference type="Pfam" id="PF07729">
    <property type="entry name" value="FCD"/>
    <property type="match status" value="1"/>
</dbReference>
<dbReference type="SUPFAM" id="SSF46785">
    <property type="entry name" value="Winged helix' DNA-binding domain"/>
    <property type="match status" value="1"/>
</dbReference>
<dbReference type="PANTHER" id="PTHR43537:SF45">
    <property type="entry name" value="GNTR FAMILY REGULATORY PROTEIN"/>
    <property type="match status" value="1"/>
</dbReference>
<evidence type="ECO:0000259" key="4">
    <source>
        <dbReference type="PROSITE" id="PS50949"/>
    </source>
</evidence>
<dbReference type="GO" id="GO:0003700">
    <property type="term" value="F:DNA-binding transcription factor activity"/>
    <property type="evidence" value="ECO:0007669"/>
    <property type="project" value="InterPro"/>
</dbReference>
<dbReference type="InterPro" id="IPR036388">
    <property type="entry name" value="WH-like_DNA-bd_sf"/>
</dbReference>
<keyword evidence="1" id="KW-0805">Transcription regulation</keyword>
<dbReference type="InterPro" id="IPR011711">
    <property type="entry name" value="GntR_C"/>
</dbReference>
<dbReference type="InterPro" id="IPR036390">
    <property type="entry name" value="WH_DNA-bd_sf"/>
</dbReference>
<dbReference type="Gene3D" id="1.10.10.10">
    <property type="entry name" value="Winged helix-like DNA-binding domain superfamily/Winged helix DNA-binding domain"/>
    <property type="match status" value="1"/>
</dbReference>
<dbReference type="Proteomes" id="UP000075357">
    <property type="component" value="Unassembled WGS sequence"/>
</dbReference>
<dbReference type="RefSeq" id="WP_082784364.1">
    <property type="nucleotide sequence ID" value="NZ_LRAD01000057.1"/>
</dbReference>
<dbReference type="Gene3D" id="1.20.120.530">
    <property type="entry name" value="GntR ligand-binding domain-like"/>
    <property type="match status" value="1"/>
</dbReference>
<dbReference type="InterPro" id="IPR000524">
    <property type="entry name" value="Tscrpt_reg_HTH_GntR"/>
</dbReference>
<dbReference type="SMART" id="SM00895">
    <property type="entry name" value="FCD"/>
    <property type="match status" value="1"/>
</dbReference>
<keyword evidence="2" id="KW-0238">DNA-binding</keyword>
<dbReference type="SMART" id="SM00345">
    <property type="entry name" value="HTH_GNTR"/>
    <property type="match status" value="1"/>
</dbReference>
<dbReference type="EMBL" id="LRAD01000057">
    <property type="protein sequence ID" value="KXZ57536.1"/>
    <property type="molecule type" value="Genomic_DNA"/>
</dbReference>
<dbReference type="PROSITE" id="PS50949">
    <property type="entry name" value="HTH_GNTR"/>
    <property type="match status" value="1"/>
</dbReference>
<dbReference type="InterPro" id="IPR008920">
    <property type="entry name" value="TF_FadR/GntR_C"/>
</dbReference>
<dbReference type="AlphaFoldDB" id="A0A150H610"/>
<comment type="caution">
    <text evidence="5">The sequence shown here is derived from an EMBL/GenBank/DDBJ whole genome shotgun (WGS) entry which is preliminary data.</text>
</comment>
<dbReference type="GO" id="GO:0003677">
    <property type="term" value="F:DNA binding"/>
    <property type="evidence" value="ECO:0007669"/>
    <property type="project" value="UniProtKB-KW"/>
</dbReference>
<dbReference type="SUPFAM" id="SSF48008">
    <property type="entry name" value="GntR ligand-binding domain-like"/>
    <property type="match status" value="1"/>
</dbReference>
<dbReference type="STRING" id="36807.Mlaev_02723"/>
<evidence type="ECO:0000256" key="2">
    <source>
        <dbReference type="ARBA" id="ARBA00023125"/>
    </source>
</evidence>
<gene>
    <name evidence="5" type="primary">fadR_2</name>
    <name evidence="5" type="ORF">Mlaev_02723</name>
</gene>
<dbReference type="PANTHER" id="PTHR43537">
    <property type="entry name" value="TRANSCRIPTIONAL REGULATOR, GNTR FAMILY"/>
    <property type="match status" value="1"/>
</dbReference>
<protein>
    <submittedName>
        <fullName evidence="5">Fatty acid metabolism regulator protein</fullName>
    </submittedName>
</protein>
<evidence type="ECO:0000256" key="1">
    <source>
        <dbReference type="ARBA" id="ARBA00023015"/>
    </source>
</evidence>
<evidence type="ECO:0000313" key="5">
    <source>
        <dbReference type="EMBL" id="KXZ57536.1"/>
    </source>
</evidence>
<dbReference type="CDD" id="cd07377">
    <property type="entry name" value="WHTH_GntR"/>
    <property type="match status" value="1"/>
</dbReference>
<accession>A0A150H610</accession>